<dbReference type="GO" id="GO:0098797">
    <property type="term" value="C:plasma membrane protein complex"/>
    <property type="evidence" value="ECO:0007669"/>
    <property type="project" value="TreeGrafter"/>
</dbReference>
<keyword evidence="4 7" id="KW-0812">Transmembrane</keyword>
<dbReference type="RefSeq" id="WP_089908995.1">
    <property type="nucleotide sequence ID" value="NZ_FOBB01000002.1"/>
</dbReference>
<dbReference type="PANTHER" id="PTHR30489:SF0">
    <property type="entry name" value="LIPOPROTEIN-RELEASING SYSTEM TRANSMEMBRANE PROTEIN LOLE"/>
    <property type="match status" value="1"/>
</dbReference>
<feature type="domain" description="MacB-like periplasmic core" evidence="9">
    <location>
        <begin position="21"/>
        <end position="257"/>
    </location>
</feature>
<feature type="transmembrane region" description="Helical" evidence="7">
    <location>
        <begin position="386"/>
        <end position="407"/>
    </location>
</feature>
<keyword evidence="6 7" id="KW-0472">Membrane</keyword>
<keyword evidence="5 7" id="KW-1133">Transmembrane helix</keyword>
<evidence type="ECO:0000256" key="1">
    <source>
        <dbReference type="ARBA" id="ARBA00004651"/>
    </source>
</evidence>
<dbReference type="InterPro" id="IPR003838">
    <property type="entry name" value="ABC3_permease_C"/>
</dbReference>
<feature type="transmembrane region" description="Helical" evidence="7">
    <location>
        <begin position="288"/>
        <end position="308"/>
    </location>
</feature>
<dbReference type="Pfam" id="PF02687">
    <property type="entry name" value="FtsX"/>
    <property type="match status" value="1"/>
</dbReference>
<accession>A0A1H7PVV3</accession>
<reference evidence="10 11" key="1">
    <citation type="submission" date="2016-10" db="EMBL/GenBank/DDBJ databases">
        <authorList>
            <person name="de Groot N.N."/>
        </authorList>
    </citation>
    <scope>NUCLEOTIDE SEQUENCE [LARGE SCALE GENOMIC DNA]</scope>
    <source>
        <strain evidence="10 11">DSM 21039</strain>
    </source>
</reference>
<evidence type="ECO:0000313" key="11">
    <source>
        <dbReference type="Proteomes" id="UP000198984"/>
    </source>
</evidence>
<keyword evidence="10" id="KW-0449">Lipoprotein</keyword>
<dbReference type="EMBL" id="FOBB01000002">
    <property type="protein sequence ID" value="SEL39970.1"/>
    <property type="molecule type" value="Genomic_DNA"/>
</dbReference>
<proteinExistence type="inferred from homology"/>
<evidence type="ECO:0000256" key="3">
    <source>
        <dbReference type="ARBA" id="ARBA00022475"/>
    </source>
</evidence>
<dbReference type="GO" id="GO:0044874">
    <property type="term" value="P:lipoprotein localization to outer membrane"/>
    <property type="evidence" value="ECO:0007669"/>
    <property type="project" value="TreeGrafter"/>
</dbReference>
<dbReference type="InterPro" id="IPR025857">
    <property type="entry name" value="MacB_PCD"/>
</dbReference>
<evidence type="ECO:0000313" key="10">
    <source>
        <dbReference type="EMBL" id="SEL39970.1"/>
    </source>
</evidence>
<dbReference type="PANTHER" id="PTHR30489">
    <property type="entry name" value="LIPOPROTEIN-RELEASING SYSTEM TRANSMEMBRANE PROTEIN LOLE"/>
    <property type="match status" value="1"/>
</dbReference>
<feature type="transmembrane region" description="Helical" evidence="7">
    <location>
        <begin position="21"/>
        <end position="42"/>
    </location>
</feature>
<evidence type="ECO:0000256" key="6">
    <source>
        <dbReference type="ARBA" id="ARBA00023136"/>
    </source>
</evidence>
<gene>
    <name evidence="10" type="ORF">SAMN04488505_102187</name>
</gene>
<feature type="transmembrane region" description="Helical" evidence="7">
    <location>
        <begin position="341"/>
        <end position="362"/>
    </location>
</feature>
<comment type="similarity">
    <text evidence="2">Belongs to the ABC-4 integral membrane protein family. LolC/E subfamily.</text>
</comment>
<protein>
    <submittedName>
        <fullName evidence="10">Lipoprotein-releasing system permease protein</fullName>
    </submittedName>
</protein>
<dbReference type="Proteomes" id="UP000198984">
    <property type="component" value="Unassembled WGS sequence"/>
</dbReference>
<dbReference type="AlphaFoldDB" id="A0A1H7PVV3"/>
<dbReference type="InterPro" id="IPR051447">
    <property type="entry name" value="Lipoprotein-release_system"/>
</dbReference>
<evidence type="ECO:0000256" key="4">
    <source>
        <dbReference type="ARBA" id="ARBA00022692"/>
    </source>
</evidence>
<evidence type="ECO:0000259" key="9">
    <source>
        <dbReference type="Pfam" id="PF12704"/>
    </source>
</evidence>
<keyword evidence="11" id="KW-1185">Reference proteome</keyword>
<dbReference type="Pfam" id="PF12704">
    <property type="entry name" value="MacB_PCD"/>
    <property type="match status" value="1"/>
</dbReference>
<evidence type="ECO:0000259" key="8">
    <source>
        <dbReference type="Pfam" id="PF02687"/>
    </source>
</evidence>
<evidence type="ECO:0000256" key="5">
    <source>
        <dbReference type="ARBA" id="ARBA00022989"/>
    </source>
</evidence>
<dbReference type="OrthoDB" id="9770036at2"/>
<keyword evidence="3" id="KW-1003">Cell membrane</keyword>
<comment type="subcellular location">
    <subcellularLocation>
        <location evidence="1">Cell membrane</location>
        <topology evidence="1">Multi-pass membrane protein</topology>
    </subcellularLocation>
</comment>
<organism evidence="10 11">
    <name type="scientific">Chitinophaga rupis</name>
    <dbReference type="NCBI Taxonomy" id="573321"/>
    <lineage>
        <taxon>Bacteria</taxon>
        <taxon>Pseudomonadati</taxon>
        <taxon>Bacteroidota</taxon>
        <taxon>Chitinophagia</taxon>
        <taxon>Chitinophagales</taxon>
        <taxon>Chitinophagaceae</taxon>
        <taxon>Chitinophaga</taxon>
    </lineage>
</organism>
<feature type="domain" description="ABC3 transporter permease C-terminal" evidence="8">
    <location>
        <begin position="291"/>
        <end position="414"/>
    </location>
</feature>
<evidence type="ECO:0000256" key="7">
    <source>
        <dbReference type="SAM" id="Phobius"/>
    </source>
</evidence>
<sequence length="420" mass="46430">MSLGLNLNIARVQLLARKRQTVVAMLGVTFGIAMFILMISFMKGVNQFLQDLMMSTTADIRIYNKLNTDYSTSLAGRYFSDPAGKWIIVRHPKPKQVNLNIKNAPGIVNDLRKSDRILAVSPLLSSLVIFNYGPVQWAASVDGVDIMAEDKMFGLSAKMIAGRTDDLLRMDNGIIMGYKLAKDLNLAPGDLVTLTTQSGTQLRCRVVGLFKFGISTMDEFRAYINLASMQQLLGKDRDYITDIRIKLKDTREAKKLAAVYARKYGYTADDWEVVNASIKAGNTIRDTLTYVVSFTLLVVAGFGIYNIMNMVITNKLKDIAILKAQGFTGADIMQIFLSQSLIIGIAGGLLGLLLGFLLSFGMSRVPFPEDGYVSIKFFPVLFESQYYFFGMLFGILTTFLAGMLPALKAAKIDPVAILRG</sequence>
<dbReference type="STRING" id="573321.SAMN04488505_102187"/>
<evidence type="ECO:0000256" key="2">
    <source>
        <dbReference type="ARBA" id="ARBA00005236"/>
    </source>
</evidence>
<name>A0A1H7PVV3_9BACT</name>